<organism evidence="1">
    <name type="scientific">Rhodopseudomonas palustris (strain BisA53)</name>
    <dbReference type="NCBI Taxonomy" id="316055"/>
    <lineage>
        <taxon>Bacteria</taxon>
        <taxon>Pseudomonadati</taxon>
        <taxon>Pseudomonadota</taxon>
        <taxon>Alphaproteobacteria</taxon>
        <taxon>Hyphomicrobiales</taxon>
        <taxon>Nitrobacteraceae</taxon>
        <taxon>Rhodopseudomonas</taxon>
    </lineage>
</organism>
<dbReference type="STRING" id="316055.RPE_4668"/>
<name>Q07HJ6_RHOP5</name>
<dbReference type="KEGG" id="rpe:RPE_4668"/>
<dbReference type="EMBL" id="CP000463">
    <property type="protein sequence ID" value="ABJ08588.1"/>
    <property type="molecule type" value="Genomic_DNA"/>
</dbReference>
<sequence length="576" mass="61078">MSSAAPRIAIEAVTSIEDVGSRIEDVFARVGGDLGRAHTIFERLNADIDRLGHELSGTSIDGASQACGHIAERLRDLAEVLPAETALLTTLGTSATQASMFLKDILKHIDMITIIARASRIEAASLDGDREDFLNFTKEASDLAKTVQLSIVGCAKEQQQLTEAIGEALKGQSSFERHYRPQLLAASAELTAACREIKDRQSQSAQLAELARTSTADIGTAVGAAIVALQAGDSSRQRLEHICHALHSMEGGIAPIMGADPAATAASASFVCSLQAAQLNDANAGFAVDVATIVRSLSVLAADSAAMVEQGRSLCGVQDKEMMSFLTAMKHRLGTALSLIAACNRAKMAVDESIAVLETMLAKFRSAISSLGHTITDITLIGMNAGLKASHLGVRGRAFVVIANELKATADRISAGEALLGPAVDGIERTAVQLKNLRKDEQALQVAELEVSIVQALGNIEAGNGRLSGLMDNLTGESARFETLVVSAKAAMAELGVKFSTLAQVASRLEEPPPKPDALSSDQARAVDGLFDELFVRYTMVKERDVHRRFAGRYPFLSTKNQVAPAQADITEDIFF</sequence>
<evidence type="ECO:0000313" key="1">
    <source>
        <dbReference type="EMBL" id="ABJ08588.1"/>
    </source>
</evidence>
<dbReference type="HOGENOM" id="CLU_030861_1_0_5"/>
<gene>
    <name evidence="1" type="ordered locus">RPE_4668</name>
</gene>
<proteinExistence type="predicted"/>
<dbReference type="SUPFAM" id="SSF58104">
    <property type="entry name" value="Methyl-accepting chemotaxis protein (MCP) signaling domain"/>
    <property type="match status" value="1"/>
</dbReference>
<dbReference type="eggNOG" id="COG0840">
    <property type="taxonomic scope" value="Bacteria"/>
</dbReference>
<reference evidence="1" key="1">
    <citation type="submission" date="2006-09" db="EMBL/GenBank/DDBJ databases">
        <title>Complete sequence of Rhodopseudomonas palustris BisA53.</title>
        <authorList>
            <consortium name="US DOE Joint Genome Institute"/>
            <person name="Copeland A."/>
            <person name="Lucas S."/>
            <person name="Lapidus A."/>
            <person name="Barry K."/>
            <person name="Detter J.C."/>
            <person name="Glavina del Rio T."/>
            <person name="Hammon N."/>
            <person name="Israni S."/>
            <person name="Dalin E."/>
            <person name="Tice H."/>
            <person name="Pitluck S."/>
            <person name="Chain P."/>
            <person name="Malfatti S."/>
            <person name="Shin M."/>
            <person name="Vergez L."/>
            <person name="Schmutz J."/>
            <person name="Larimer F."/>
            <person name="Land M."/>
            <person name="Hauser L."/>
            <person name="Pelletier D.A."/>
            <person name="Kyrpides N."/>
            <person name="Kim E."/>
            <person name="Harwood C.S."/>
            <person name="Oda Y."/>
            <person name="Richardson P."/>
        </authorList>
    </citation>
    <scope>NUCLEOTIDE SEQUENCE [LARGE SCALE GENOMIC DNA]</scope>
    <source>
        <strain evidence="1">BisA53</strain>
    </source>
</reference>
<protein>
    <submittedName>
        <fullName evidence="1">Methyl-accepting chemotaxis sensory transducer</fullName>
    </submittedName>
</protein>
<dbReference type="OrthoDB" id="9816265at2"/>
<dbReference type="AlphaFoldDB" id="Q07HJ6"/>
<accession>Q07HJ6</accession>